<keyword evidence="2" id="KW-1185">Reference proteome</keyword>
<dbReference type="Proteomes" id="UP001386437">
    <property type="component" value="Unassembled WGS sequence"/>
</dbReference>
<dbReference type="RefSeq" id="WP_336597563.1">
    <property type="nucleotide sequence ID" value="NZ_JACFYJ010000009.1"/>
</dbReference>
<proteinExistence type="predicted"/>
<evidence type="ECO:0000313" key="2">
    <source>
        <dbReference type="Proteomes" id="UP001386437"/>
    </source>
</evidence>
<gene>
    <name evidence="1" type="ORF">H3V53_08295</name>
</gene>
<reference evidence="1 2" key="1">
    <citation type="journal article" date="2022" name="Arch. Microbiol.">
        <title>Paraburkholderia bengalensis sp. nov. isolated from roots of Oryza sativa, IR64.</title>
        <authorList>
            <person name="Nag P."/>
            <person name="Mondal N."/>
            <person name="Sarkar J."/>
            <person name="Das S."/>
        </authorList>
    </citation>
    <scope>NUCLEOTIDE SEQUENCE [LARGE SCALE GENOMIC DNA]</scope>
    <source>
        <strain evidence="1 2">IR64_4_BI</strain>
    </source>
</reference>
<sequence length="117" mass="13075">MDRPRGYPPARESRASILLEGEFTEPVRDVTRFLIQVAPTNKPDIGNADVPNIGAFISNKPELQGVVDMTESRFQELFTLAASGRLEWCHVAFTVPFRRSALIVSIDFTTRPPDEEG</sequence>
<dbReference type="EMBL" id="JACFYJ010000009">
    <property type="protein sequence ID" value="MEI5997201.1"/>
    <property type="molecule type" value="Genomic_DNA"/>
</dbReference>
<organism evidence="1 2">
    <name type="scientific">Paraburkholderia bengalensis</name>
    <dbReference type="NCBI Taxonomy" id="2747562"/>
    <lineage>
        <taxon>Bacteria</taxon>
        <taxon>Pseudomonadati</taxon>
        <taxon>Pseudomonadota</taxon>
        <taxon>Betaproteobacteria</taxon>
        <taxon>Burkholderiales</taxon>
        <taxon>Burkholderiaceae</taxon>
        <taxon>Paraburkholderia</taxon>
    </lineage>
</organism>
<evidence type="ECO:0000313" key="1">
    <source>
        <dbReference type="EMBL" id="MEI5997201.1"/>
    </source>
</evidence>
<accession>A0ABU8INT9</accession>
<name>A0ABU8INT9_9BURK</name>
<comment type="caution">
    <text evidence="1">The sequence shown here is derived from an EMBL/GenBank/DDBJ whole genome shotgun (WGS) entry which is preliminary data.</text>
</comment>
<protein>
    <submittedName>
        <fullName evidence="1">Uncharacterized protein</fullName>
    </submittedName>
</protein>